<evidence type="ECO:0000313" key="3">
    <source>
        <dbReference type="EMBL" id="PWK33761.1"/>
    </source>
</evidence>
<accession>A0A316EMM7</accession>
<dbReference type="GO" id="GO:0005829">
    <property type="term" value="C:cytosol"/>
    <property type="evidence" value="ECO:0007669"/>
    <property type="project" value="TreeGrafter"/>
</dbReference>
<evidence type="ECO:0000313" key="4">
    <source>
        <dbReference type="Proteomes" id="UP000245754"/>
    </source>
</evidence>
<reference evidence="3 4" key="1">
    <citation type="submission" date="2018-05" db="EMBL/GenBank/DDBJ databases">
        <title>Genomic Encyclopedia of Type Strains, Phase IV (KMG-V): Genome sequencing to study the core and pangenomes of soil and plant-associated prokaryotes.</title>
        <authorList>
            <person name="Whitman W."/>
        </authorList>
    </citation>
    <scope>NUCLEOTIDE SEQUENCE [LARGE SCALE GENOMIC DNA]</scope>
    <source>
        <strain evidence="3 4">SLV-132</strain>
    </source>
</reference>
<dbReference type="InterPro" id="IPR001387">
    <property type="entry name" value="Cro/C1-type_HTH"/>
</dbReference>
<dbReference type="SUPFAM" id="SSF51182">
    <property type="entry name" value="RmlC-like cupins"/>
    <property type="match status" value="1"/>
</dbReference>
<dbReference type="Pfam" id="PF13560">
    <property type="entry name" value="HTH_31"/>
    <property type="match status" value="1"/>
</dbReference>
<dbReference type="PANTHER" id="PTHR46797:SF20">
    <property type="entry name" value="BLR4304 PROTEIN"/>
    <property type="match status" value="1"/>
</dbReference>
<proteinExistence type="predicted"/>
<dbReference type="RefSeq" id="WP_109584395.1">
    <property type="nucleotide sequence ID" value="NZ_JBEFLL010000009.1"/>
</dbReference>
<dbReference type="Gene3D" id="1.10.260.40">
    <property type="entry name" value="lambda repressor-like DNA-binding domains"/>
    <property type="match status" value="1"/>
</dbReference>
<sequence>MKTKTTRRHEGADLLDPATLGMRLRTARKQLGWTLMQVAERSNVSITTISRAERGQLALGYENVAALAHALQLDIGTLFSEAYASPAPQAGPVVTRAGEGVRYRGAAFTYEFLATSAPGKPINPVLGTVHARAVTGPKDFARHAGVEFVYVLSGEIEVHFEQGEVVRLTRGDSLYFDSRIGHAYITVSRQLARIIGVITTESPHMALAKQGPD</sequence>
<evidence type="ECO:0000259" key="2">
    <source>
        <dbReference type="PROSITE" id="PS50943"/>
    </source>
</evidence>
<dbReference type="CDD" id="cd00093">
    <property type="entry name" value="HTH_XRE"/>
    <property type="match status" value="1"/>
</dbReference>
<organism evidence="3 4">
    <name type="scientific">Cupriavidus plantarum</name>
    <dbReference type="NCBI Taxonomy" id="942865"/>
    <lineage>
        <taxon>Bacteria</taxon>
        <taxon>Pseudomonadati</taxon>
        <taxon>Pseudomonadota</taxon>
        <taxon>Betaproteobacteria</taxon>
        <taxon>Burkholderiales</taxon>
        <taxon>Burkholderiaceae</taxon>
        <taxon>Cupriavidus</taxon>
    </lineage>
</organism>
<dbReference type="SUPFAM" id="SSF47413">
    <property type="entry name" value="lambda repressor-like DNA-binding domains"/>
    <property type="match status" value="1"/>
</dbReference>
<dbReference type="InterPro" id="IPR050807">
    <property type="entry name" value="TransReg_Diox_bact_type"/>
</dbReference>
<comment type="caution">
    <text evidence="3">The sequence shown here is derived from an EMBL/GenBank/DDBJ whole genome shotgun (WGS) entry which is preliminary data.</text>
</comment>
<dbReference type="InterPro" id="IPR011051">
    <property type="entry name" value="RmlC_Cupin_sf"/>
</dbReference>
<dbReference type="GO" id="GO:0003700">
    <property type="term" value="F:DNA-binding transcription factor activity"/>
    <property type="evidence" value="ECO:0007669"/>
    <property type="project" value="TreeGrafter"/>
</dbReference>
<dbReference type="Gene3D" id="2.60.120.10">
    <property type="entry name" value="Jelly Rolls"/>
    <property type="match status" value="1"/>
</dbReference>
<dbReference type="SMART" id="SM00530">
    <property type="entry name" value="HTH_XRE"/>
    <property type="match status" value="1"/>
</dbReference>
<dbReference type="InterPro" id="IPR010982">
    <property type="entry name" value="Lambda_DNA-bd_dom_sf"/>
</dbReference>
<feature type="domain" description="HTH cro/C1-type" evidence="2">
    <location>
        <begin position="24"/>
        <end position="78"/>
    </location>
</feature>
<protein>
    <submittedName>
        <fullName evidence="3">XRE family transcriptional regulator</fullName>
    </submittedName>
</protein>
<evidence type="ECO:0000256" key="1">
    <source>
        <dbReference type="ARBA" id="ARBA00023125"/>
    </source>
</evidence>
<dbReference type="InterPro" id="IPR014710">
    <property type="entry name" value="RmlC-like_jellyroll"/>
</dbReference>
<dbReference type="PROSITE" id="PS50943">
    <property type="entry name" value="HTH_CROC1"/>
    <property type="match status" value="1"/>
</dbReference>
<dbReference type="CDD" id="cd02209">
    <property type="entry name" value="cupin_XRE_C"/>
    <property type="match status" value="1"/>
</dbReference>
<gene>
    <name evidence="3" type="ORF">C7419_10380</name>
</gene>
<dbReference type="AlphaFoldDB" id="A0A316EMM7"/>
<keyword evidence="4" id="KW-1185">Reference proteome</keyword>
<keyword evidence="1" id="KW-0238">DNA-binding</keyword>
<dbReference type="InterPro" id="IPR013096">
    <property type="entry name" value="Cupin_2"/>
</dbReference>
<dbReference type="Pfam" id="PF07883">
    <property type="entry name" value="Cupin_2"/>
    <property type="match status" value="1"/>
</dbReference>
<dbReference type="GO" id="GO:0003677">
    <property type="term" value="F:DNA binding"/>
    <property type="evidence" value="ECO:0007669"/>
    <property type="project" value="UniProtKB-KW"/>
</dbReference>
<dbReference type="PANTHER" id="PTHR46797">
    <property type="entry name" value="HTH-TYPE TRANSCRIPTIONAL REGULATOR"/>
    <property type="match status" value="1"/>
</dbReference>
<dbReference type="Proteomes" id="UP000245754">
    <property type="component" value="Unassembled WGS sequence"/>
</dbReference>
<name>A0A316EMM7_9BURK</name>
<dbReference type="EMBL" id="QGGT01000003">
    <property type="protein sequence ID" value="PWK33761.1"/>
    <property type="molecule type" value="Genomic_DNA"/>
</dbReference>